<dbReference type="Pfam" id="PF01266">
    <property type="entry name" value="DAO"/>
    <property type="match status" value="1"/>
</dbReference>
<accession>A0A7S3L4Q1</accession>
<dbReference type="InterPro" id="IPR006076">
    <property type="entry name" value="FAD-dep_OxRdtase"/>
</dbReference>
<evidence type="ECO:0000313" key="2">
    <source>
        <dbReference type="EMBL" id="CAE0411642.1"/>
    </source>
</evidence>
<sequence length="257" mass="28067">MGEEDTVAQVHPKRLCEHLWEACQKGGCQLIQGKVTGAISDEKGNLQGVQLQDVDGSTRQKLDADALLYACGPWSANIMYGIKGHSLVLPTKRQLKQCVFFYSETLGDCEVFVRPDSTAFCSGFPDDMIKVTEFPGQEEVEPEKANRLCEAVRRCSDQMEDNSSSGKVLGEPALQQACYQPVTDDFLPVMGELNRRASGGCREGSCYMAGGNNCWGILLGPATGECMADLIATGKTPHVDISKFCPSRYRNLKPVVD</sequence>
<feature type="domain" description="FAD dependent oxidoreductase" evidence="1">
    <location>
        <begin position="8"/>
        <end position="230"/>
    </location>
</feature>
<dbReference type="Gene3D" id="3.50.50.60">
    <property type="entry name" value="FAD/NAD(P)-binding domain"/>
    <property type="match status" value="2"/>
</dbReference>
<dbReference type="AlphaFoldDB" id="A0A7S3L4Q1"/>
<name>A0A7S3L4Q1_9STRA</name>
<gene>
    <name evidence="2" type="ORF">ACOF00016_LOCUS8939</name>
</gene>
<dbReference type="InterPro" id="IPR036188">
    <property type="entry name" value="FAD/NAD-bd_sf"/>
</dbReference>
<dbReference type="SUPFAM" id="SSF51905">
    <property type="entry name" value="FAD/NAD(P)-binding domain"/>
    <property type="match status" value="1"/>
</dbReference>
<dbReference type="GO" id="GO:0005737">
    <property type="term" value="C:cytoplasm"/>
    <property type="evidence" value="ECO:0007669"/>
    <property type="project" value="TreeGrafter"/>
</dbReference>
<protein>
    <recommendedName>
        <fullName evidence="1">FAD dependent oxidoreductase domain-containing protein</fullName>
    </recommendedName>
</protein>
<dbReference type="PANTHER" id="PTHR13847:SF150">
    <property type="entry name" value="OXIDOREDUCTASE TDA3-RELATED"/>
    <property type="match status" value="1"/>
</dbReference>
<dbReference type="EMBL" id="HBIM01010694">
    <property type="protein sequence ID" value="CAE0411642.1"/>
    <property type="molecule type" value="Transcribed_RNA"/>
</dbReference>
<reference evidence="2" key="1">
    <citation type="submission" date="2021-01" db="EMBL/GenBank/DDBJ databases">
        <authorList>
            <person name="Corre E."/>
            <person name="Pelletier E."/>
            <person name="Niang G."/>
            <person name="Scheremetjew M."/>
            <person name="Finn R."/>
            <person name="Kale V."/>
            <person name="Holt S."/>
            <person name="Cochrane G."/>
            <person name="Meng A."/>
            <person name="Brown T."/>
            <person name="Cohen L."/>
        </authorList>
    </citation>
    <scope>NUCLEOTIDE SEQUENCE</scope>
    <source>
        <strain evidence="2">CCMP127</strain>
    </source>
</reference>
<evidence type="ECO:0000259" key="1">
    <source>
        <dbReference type="Pfam" id="PF01266"/>
    </source>
</evidence>
<organism evidence="2">
    <name type="scientific">Amphora coffeiformis</name>
    <dbReference type="NCBI Taxonomy" id="265554"/>
    <lineage>
        <taxon>Eukaryota</taxon>
        <taxon>Sar</taxon>
        <taxon>Stramenopiles</taxon>
        <taxon>Ochrophyta</taxon>
        <taxon>Bacillariophyta</taxon>
        <taxon>Bacillariophyceae</taxon>
        <taxon>Bacillariophycidae</taxon>
        <taxon>Thalassiophysales</taxon>
        <taxon>Catenulaceae</taxon>
        <taxon>Amphora</taxon>
    </lineage>
</organism>
<dbReference type="PANTHER" id="PTHR13847">
    <property type="entry name" value="SARCOSINE DEHYDROGENASE-RELATED"/>
    <property type="match status" value="1"/>
</dbReference>
<proteinExistence type="predicted"/>